<dbReference type="EMBL" id="JAAALK010000288">
    <property type="protein sequence ID" value="KAG8052784.1"/>
    <property type="molecule type" value="Genomic_DNA"/>
</dbReference>
<evidence type="ECO:0000313" key="2">
    <source>
        <dbReference type="Proteomes" id="UP000729402"/>
    </source>
</evidence>
<reference evidence="1" key="2">
    <citation type="submission" date="2021-02" db="EMBL/GenBank/DDBJ databases">
        <authorList>
            <person name="Kimball J.A."/>
            <person name="Haas M.W."/>
            <person name="Macchietto M."/>
            <person name="Kono T."/>
            <person name="Duquette J."/>
            <person name="Shao M."/>
        </authorList>
    </citation>
    <scope>NUCLEOTIDE SEQUENCE</scope>
    <source>
        <tissue evidence="1">Fresh leaf tissue</tissue>
    </source>
</reference>
<evidence type="ECO:0000313" key="1">
    <source>
        <dbReference type="EMBL" id="KAG8052784.1"/>
    </source>
</evidence>
<gene>
    <name evidence="1" type="ORF">GUJ93_ZPchr0001g33024</name>
</gene>
<sequence>MSPQSGADSGSGTDDALLAILACLEAFGERLEAFEGRLDAIDRRLAALEALNPGHCLLPAASDQQTHGALVAFYGHPQ</sequence>
<organism evidence="1 2">
    <name type="scientific">Zizania palustris</name>
    <name type="common">Northern wild rice</name>
    <dbReference type="NCBI Taxonomy" id="103762"/>
    <lineage>
        <taxon>Eukaryota</taxon>
        <taxon>Viridiplantae</taxon>
        <taxon>Streptophyta</taxon>
        <taxon>Embryophyta</taxon>
        <taxon>Tracheophyta</taxon>
        <taxon>Spermatophyta</taxon>
        <taxon>Magnoliopsida</taxon>
        <taxon>Liliopsida</taxon>
        <taxon>Poales</taxon>
        <taxon>Poaceae</taxon>
        <taxon>BOP clade</taxon>
        <taxon>Oryzoideae</taxon>
        <taxon>Oryzeae</taxon>
        <taxon>Zizaniinae</taxon>
        <taxon>Zizania</taxon>
    </lineage>
</organism>
<comment type="caution">
    <text evidence="1">The sequence shown here is derived from an EMBL/GenBank/DDBJ whole genome shotgun (WGS) entry which is preliminary data.</text>
</comment>
<keyword evidence="2" id="KW-1185">Reference proteome</keyword>
<proteinExistence type="predicted"/>
<name>A0A8J5RSV6_ZIZPA</name>
<protein>
    <submittedName>
        <fullName evidence="1">Uncharacterized protein</fullName>
    </submittedName>
</protein>
<reference evidence="1" key="1">
    <citation type="journal article" date="2021" name="bioRxiv">
        <title>Whole Genome Assembly and Annotation of Northern Wild Rice, Zizania palustris L., Supports a Whole Genome Duplication in the Zizania Genus.</title>
        <authorList>
            <person name="Haas M."/>
            <person name="Kono T."/>
            <person name="Macchietto M."/>
            <person name="Millas R."/>
            <person name="McGilp L."/>
            <person name="Shao M."/>
            <person name="Duquette J."/>
            <person name="Hirsch C.N."/>
            <person name="Kimball J."/>
        </authorList>
    </citation>
    <scope>NUCLEOTIDE SEQUENCE</scope>
    <source>
        <tissue evidence="1">Fresh leaf tissue</tissue>
    </source>
</reference>
<dbReference type="Proteomes" id="UP000729402">
    <property type="component" value="Unassembled WGS sequence"/>
</dbReference>
<accession>A0A8J5RSV6</accession>
<dbReference type="AlphaFoldDB" id="A0A8J5RSV6"/>